<accession>A0A0E9V968</accession>
<reference evidence="1" key="1">
    <citation type="submission" date="2014-11" db="EMBL/GenBank/DDBJ databases">
        <authorList>
            <person name="Amaro Gonzalez C."/>
        </authorList>
    </citation>
    <scope>NUCLEOTIDE SEQUENCE</scope>
</reference>
<evidence type="ECO:0000313" key="1">
    <source>
        <dbReference type="EMBL" id="JAH74561.1"/>
    </source>
</evidence>
<dbReference type="EMBL" id="GBXM01034016">
    <property type="protein sequence ID" value="JAH74561.1"/>
    <property type="molecule type" value="Transcribed_RNA"/>
</dbReference>
<name>A0A0E9V968_ANGAN</name>
<protein>
    <submittedName>
        <fullName evidence="1">Uncharacterized protein</fullName>
    </submittedName>
</protein>
<proteinExistence type="predicted"/>
<dbReference type="AlphaFoldDB" id="A0A0E9V968"/>
<organism evidence="1">
    <name type="scientific">Anguilla anguilla</name>
    <name type="common">European freshwater eel</name>
    <name type="synonym">Muraena anguilla</name>
    <dbReference type="NCBI Taxonomy" id="7936"/>
    <lineage>
        <taxon>Eukaryota</taxon>
        <taxon>Metazoa</taxon>
        <taxon>Chordata</taxon>
        <taxon>Craniata</taxon>
        <taxon>Vertebrata</taxon>
        <taxon>Euteleostomi</taxon>
        <taxon>Actinopterygii</taxon>
        <taxon>Neopterygii</taxon>
        <taxon>Teleostei</taxon>
        <taxon>Anguilliformes</taxon>
        <taxon>Anguillidae</taxon>
        <taxon>Anguilla</taxon>
    </lineage>
</organism>
<reference evidence="1" key="2">
    <citation type="journal article" date="2015" name="Fish Shellfish Immunol.">
        <title>Early steps in the European eel (Anguilla anguilla)-Vibrio vulnificus interaction in the gills: Role of the RtxA13 toxin.</title>
        <authorList>
            <person name="Callol A."/>
            <person name="Pajuelo D."/>
            <person name="Ebbesson L."/>
            <person name="Teles M."/>
            <person name="MacKenzie S."/>
            <person name="Amaro C."/>
        </authorList>
    </citation>
    <scope>NUCLEOTIDE SEQUENCE</scope>
</reference>
<sequence length="25" mass="2718">MRSVVTGRWHHGAQVNSSYCQAGEG</sequence>